<dbReference type="Proteomes" id="UP001165065">
    <property type="component" value="Unassembled WGS sequence"/>
</dbReference>
<reference evidence="3" key="1">
    <citation type="journal article" date="2023" name="Commun. Biol.">
        <title>Genome analysis of Parmales, the sister group of diatoms, reveals the evolutionary specialization of diatoms from phago-mixotrophs to photoautotrophs.</title>
        <authorList>
            <person name="Ban H."/>
            <person name="Sato S."/>
            <person name="Yoshikawa S."/>
            <person name="Yamada K."/>
            <person name="Nakamura Y."/>
            <person name="Ichinomiya M."/>
            <person name="Sato N."/>
            <person name="Blanc-Mathieu R."/>
            <person name="Endo H."/>
            <person name="Kuwata A."/>
            <person name="Ogata H."/>
        </authorList>
    </citation>
    <scope>NUCLEOTIDE SEQUENCE [LARGE SCALE GENOMIC DNA]</scope>
</reference>
<organism evidence="2 3">
    <name type="scientific">Triparma columacea</name>
    <dbReference type="NCBI Taxonomy" id="722753"/>
    <lineage>
        <taxon>Eukaryota</taxon>
        <taxon>Sar</taxon>
        <taxon>Stramenopiles</taxon>
        <taxon>Ochrophyta</taxon>
        <taxon>Bolidophyceae</taxon>
        <taxon>Parmales</taxon>
        <taxon>Triparmaceae</taxon>
        <taxon>Triparma</taxon>
    </lineage>
</organism>
<comment type="caution">
    <text evidence="2">The sequence shown here is derived from an EMBL/GenBank/DDBJ whole genome shotgun (WGS) entry which is preliminary data.</text>
</comment>
<gene>
    <name evidence="2" type="ORF">TrCOL_g8067</name>
</gene>
<feature type="compositionally biased region" description="Gly residues" evidence="1">
    <location>
        <begin position="66"/>
        <end position="77"/>
    </location>
</feature>
<evidence type="ECO:0000313" key="2">
    <source>
        <dbReference type="EMBL" id="GMI49089.1"/>
    </source>
</evidence>
<accession>A0A9W7LG11</accession>
<proteinExistence type="predicted"/>
<keyword evidence="3" id="KW-1185">Reference proteome</keyword>
<sequence>MCRPTDDSWALLELFSGCVRKNCGELDDATTTALKKLLPNPCMDIDYDGEEVEEVRLEAADVKAFGKGGATGGGGGAYDEDSDDERGGQGVQCQQS</sequence>
<dbReference type="AlphaFoldDB" id="A0A9W7LG11"/>
<dbReference type="EMBL" id="BRYA01000461">
    <property type="protein sequence ID" value="GMI49089.1"/>
    <property type="molecule type" value="Genomic_DNA"/>
</dbReference>
<evidence type="ECO:0000313" key="3">
    <source>
        <dbReference type="Proteomes" id="UP001165065"/>
    </source>
</evidence>
<protein>
    <submittedName>
        <fullName evidence="2">Uncharacterized protein</fullName>
    </submittedName>
</protein>
<evidence type="ECO:0000256" key="1">
    <source>
        <dbReference type="SAM" id="MobiDB-lite"/>
    </source>
</evidence>
<name>A0A9W7LG11_9STRA</name>
<feature type="region of interest" description="Disordered" evidence="1">
    <location>
        <begin position="66"/>
        <end position="96"/>
    </location>
</feature>